<accession>A0A2T6ZV13</accession>
<sequence>FVLLISGGAWVALRAQWFYLTQERGFGVRVGNLTVSSWRSRIGSAVLPIRISCCQVRCHVYAHSD</sequence>
<comment type="caution">
    <text evidence="2">The sequence shown here is derived from an EMBL/GenBank/DDBJ whole genome shotgun (WGS) entry which is preliminary data.</text>
</comment>
<feature type="non-terminal residue" evidence="2">
    <location>
        <position position="1"/>
    </location>
</feature>
<dbReference type="AlphaFoldDB" id="A0A2T6ZV13"/>
<name>A0A2T6ZV13_TUBBO</name>
<evidence type="ECO:0000256" key="1">
    <source>
        <dbReference type="SAM" id="SignalP"/>
    </source>
</evidence>
<evidence type="ECO:0000313" key="2">
    <source>
        <dbReference type="EMBL" id="PUU79254.1"/>
    </source>
</evidence>
<dbReference type="EMBL" id="NESQ01000097">
    <property type="protein sequence ID" value="PUU79254.1"/>
    <property type="molecule type" value="Genomic_DNA"/>
</dbReference>
<reference evidence="2 3" key="1">
    <citation type="submission" date="2017-04" db="EMBL/GenBank/DDBJ databases">
        <title>Draft genome sequence of Tuber borchii Vittad., a whitish edible truffle.</title>
        <authorList>
            <consortium name="DOE Joint Genome Institute"/>
            <person name="Murat C."/>
            <person name="Kuo A."/>
            <person name="Barry K.W."/>
            <person name="Clum A."/>
            <person name="Dockter R.B."/>
            <person name="Fauchery L."/>
            <person name="Iotti M."/>
            <person name="Kohler A."/>
            <person name="Labutti K."/>
            <person name="Lindquist E.A."/>
            <person name="Lipzen A."/>
            <person name="Ohm R.A."/>
            <person name="Wang M."/>
            <person name="Grigoriev I.V."/>
            <person name="Zambonelli A."/>
            <person name="Martin F.M."/>
        </authorList>
    </citation>
    <scope>NUCLEOTIDE SEQUENCE [LARGE SCALE GENOMIC DNA]</scope>
    <source>
        <strain evidence="2 3">Tbo3840</strain>
    </source>
</reference>
<feature type="signal peptide" evidence="1">
    <location>
        <begin position="1"/>
        <end position="15"/>
    </location>
</feature>
<protein>
    <submittedName>
        <fullName evidence="2">Uncharacterized protein</fullName>
    </submittedName>
</protein>
<keyword evidence="1" id="KW-0732">Signal</keyword>
<keyword evidence="3" id="KW-1185">Reference proteome</keyword>
<dbReference type="Proteomes" id="UP000244722">
    <property type="component" value="Unassembled WGS sequence"/>
</dbReference>
<gene>
    <name evidence="2" type="ORF">B9Z19DRAFT_980294</name>
</gene>
<proteinExistence type="predicted"/>
<organism evidence="2 3">
    <name type="scientific">Tuber borchii</name>
    <name type="common">White truffle</name>
    <dbReference type="NCBI Taxonomy" id="42251"/>
    <lineage>
        <taxon>Eukaryota</taxon>
        <taxon>Fungi</taxon>
        <taxon>Dikarya</taxon>
        <taxon>Ascomycota</taxon>
        <taxon>Pezizomycotina</taxon>
        <taxon>Pezizomycetes</taxon>
        <taxon>Pezizales</taxon>
        <taxon>Tuberaceae</taxon>
        <taxon>Tuber</taxon>
    </lineage>
</organism>
<feature type="chain" id="PRO_5015586987" evidence="1">
    <location>
        <begin position="16"/>
        <end position="65"/>
    </location>
</feature>
<evidence type="ECO:0000313" key="3">
    <source>
        <dbReference type="Proteomes" id="UP000244722"/>
    </source>
</evidence>